<proteinExistence type="predicted"/>
<evidence type="ECO:0000313" key="1">
    <source>
        <dbReference type="EMBL" id="KAF2742535.1"/>
    </source>
</evidence>
<reference evidence="1" key="1">
    <citation type="journal article" date="2020" name="Stud. Mycol.">
        <title>101 Dothideomycetes genomes: a test case for predicting lifestyles and emergence of pathogens.</title>
        <authorList>
            <person name="Haridas S."/>
            <person name="Albert R."/>
            <person name="Binder M."/>
            <person name="Bloem J."/>
            <person name="Labutti K."/>
            <person name="Salamov A."/>
            <person name="Andreopoulos B."/>
            <person name="Baker S."/>
            <person name="Barry K."/>
            <person name="Bills G."/>
            <person name="Bluhm B."/>
            <person name="Cannon C."/>
            <person name="Castanera R."/>
            <person name="Culley D."/>
            <person name="Daum C."/>
            <person name="Ezra D."/>
            <person name="Gonzalez J."/>
            <person name="Henrissat B."/>
            <person name="Kuo A."/>
            <person name="Liang C."/>
            <person name="Lipzen A."/>
            <person name="Lutzoni F."/>
            <person name="Magnuson J."/>
            <person name="Mondo S."/>
            <person name="Nolan M."/>
            <person name="Ohm R."/>
            <person name="Pangilinan J."/>
            <person name="Park H.-J."/>
            <person name="Ramirez L."/>
            <person name="Alfaro M."/>
            <person name="Sun H."/>
            <person name="Tritt A."/>
            <person name="Yoshinaga Y."/>
            <person name="Zwiers L.-H."/>
            <person name="Turgeon B."/>
            <person name="Goodwin S."/>
            <person name="Spatafora J."/>
            <person name="Crous P."/>
            <person name="Grigoriev I."/>
        </authorList>
    </citation>
    <scope>NUCLEOTIDE SEQUENCE</scope>
    <source>
        <strain evidence="1">CBS 119925</strain>
    </source>
</reference>
<organism evidence="1 2">
    <name type="scientific">Sporormia fimetaria CBS 119925</name>
    <dbReference type="NCBI Taxonomy" id="1340428"/>
    <lineage>
        <taxon>Eukaryota</taxon>
        <taxon>Fungi</taxon>
        <taxon>Dikarya</taxon>
        <taxon>Ascomycota</taxon>
        <taxon>Pezizomycotina</taxon>
        <taxon>Dothideomycetes</taxon>
        <taxon>Pleosporomycetidae</taxon>
        <taxon>Pleosporales</taxon>
        <taxon>Sporormiaceae</taxon>
        <taxon>Sporormia</taxon>
    </lineage>
</organism>
<dbReference type="Proteomes" id="UP000799440">
    <property type="component" value="Unassembled WGS sequence"/>
</dbReference>
<protein>
    <submittedName>
        <fullName evidence="1">Uncharacterized protein</fullName>
    </submittedName>
</protein>
<dbReference type="AlphaFoldDB" id="A0A6A6UWK8"/>
<name>A0A6A6UWK8_9PLEO</name>
<evidence type="ECO:0000313" key="2">
    <source>
        <dbReference type="Proteomes" id="UP000799440"/>
    </source>
</evidence>
<accession>A0A6A6UWK8</accession>
<dbReference type="OrthoDB" id="3800288at2759"/>
<keyword evidence="2" id="KW-1185">Reference proteome</keyword>
<sequence>MSTSPPDPPDPTIPTSACEPPILIDLSDPNQFSTAEEPARGYRLRYQRTCRFFDGGYMKYAIEEAEASLLMWQIPSYYRIKNHMLLARALDNYEAAFDNYSYAKFLYDMCVEIAKTKGTANRKRFVLLGPELNEVLGVVEGKRKRATQEGRERGGMLEEGLRMEEIEMSHGVEWTEGRGEMQEEREMGEIVLDRGVEPDSEEILV</sequence>
<gene>
    <name evidence="1" type="ORF">M011DRAFT_490498</name>
</gene>
<dbReference type="EMBL" id="MU006607">
    <property type="protein sequence ID" value="KAF2742535.1"/>
    <property type="molecule type" value="Genomic_DNA"/>
</dbReference>